<dbReference type="SUPFAM" id="SSF53098">
    <property type="entry name" value="Ribonuclease H-like"/>
    <property type="match status" value="1"/>
</dbReference>
<feature type="non-terminal residue" evidence="3">
    <location>
        <position position="1"/>
    </location>
</feature>
<dbReference type="GO" id="GO:0015074">
    <property type="term" value="P:DNA integration"/>
    <property type="evidence" value="ECO:0007669"/>
    <property type="project" value="InterPro"/>
</dbReference>
<feature type="compositionally biased region" description="Low complexity" evidence="1">
    <location>
        <begin position="647"/>
        <end position="665"/>
    </location>
</feature>
<feature type="region of interest" description="Disordered" evidence="1">
    <location>
        <begin position="524"/>
        <end position="751"/>
    </location>
</feature>
<feature type="compositionally biased region" description="Polar residues" evidence="1">
    <location>
        <begin position="540"/>
        <end position="549"/>
    </location>
</feature>
<feature type="compositionally biased region" description="Acidic residues" evidence="1">
    <location>
        <begin position="1460"/>
        <end position="1471"/>
    </location>
</feature>
<feature type="compositionally biased region" description="Basic and acidic residues" evidence="1">
    <location>
        <begin position="605"/>
        <end position="616"/>
    </location>
</feature>
<feature type="domain" description="Integrase catalytic" evidence="2">
    <location>
        <begin position="193"/>
        <end position="349"/>
    </location>
</feature>
<feature type="region of interest" description="Disordered" evidence="1">
    <location>
        <begin position="1222"/>
        <end position="1244"/>
    </location>
</feature>
<dbReference type="Gene3D" id="3.30.420.10">
    <property type="entry name" value="Ribonuclease H-like superfamily/Ribonuclease H"/>
    <property type="match status" value="1"/>
</dbReference>
<reference evidence="3 4" key="1">
    <citation type="submission" date="2020-04" db="EMBL/GenBank/DDBJ databases">
        <title>Perkinsus olseni comparative genomics.</title>
        <authorList>
            <person name="Bogema D.R."/>
        </authorList>
    </citation>
    <scope>NUCLEOTIDE SEQUENCE [LARGE SCALE GENOMIC DNA]</scope>
    <source>
        <strain evidence="3">ATCC PRA-205</strain>
    </source>
</reference>
<feature type="compositionally biased region" description="Acidic residues" evidence="1">
    <location>
        <begin position="686"/>
        <end position="701"/>
    </location>
</feature>
<sequence length="1861" mass="205883">KPTKALGAIVPTSLDNGGLASYDGDRKVLTDDVPCGRPLPVAGALTLHPAITLEELRTAQAACPVLSQVSLRVVDPTPLRRDELKDSSFVPFKRVWRTLGLSDGILVREMKPSPYTDVRWVPVVPQSLRQDLLVRFHEDEDHVGGFQRMLDKVQGFAYWPGMAQDIEQHLAGCTQCINAKRPSPPPTPLKPIPVGRPWETIGVDLLSVPENADGISTLLVVQDYFTKWAHVVPLRQHSWKDVGQALYQLFLFFGPPLRLHSDQGPPFEGWMFKYVLGLLGIKKSKASVYHPAGNGLVERFNQTFLQLLRVHVSTTYDWLGHLNSIVWHYNTSIHSSTRASPFYLMYGREPPSLWFPQLNHTENMLYDPEAYARYIAHVRAVIADSVDQLTTKAASAYKSSFVAKAKKRLFTIGLRVRLETLGPLRANKLSPRWEADWFVSALLPGLEDKTVEIVHPATNRRKVVSVDHLLVDPLQPRDLPPEVRVMIPALTGPLDLPEVLVEEPELPHPPAPQVPIMADFSTTMTSDSLVDPPRTVPVGQETSRVSPDQRQLPASSSSSSAPQDSIPSTAPPLREELREGGEGREESDKETGDHGPSVQALGENGLRDRGPVREGVVESASAAESSVNGSSSSSSSERGPPVLEPLSPGVDPSSTSSSPSESPGSVLDPADDVAADPSPEYLSAVSEEDDLESEVDDSDNDDSMRAVASSTALSSGPPPPDWQLARDRPRRAQRPPARFSPSASGRRFKTVPRHENGCRRLDFDSVVKVDFVGYAINEVCFYKDQRDGHCGAHKVLLDSSDYDEYWLYEVLWWTYVDYNVRTGNNSTNLPVLMIPTVKNLVNCYEPEGIGRHIQDLVRAMGFDHPPTPVAGRRYWLHRHRYLNEDTDKERPLLPEQLGGVRPSGLEHWQDPRPAHTQLLRAGFYMSARCSPTWERASTRSRLQRACLAFGSPFMYPEVLDRMVGATFPRAQESVQLLQVAAGLDSALFLPLAYLDGRIDPEEMDPLTHALGCGIWCPFEGIYYCDICAQVLPVANWTASIGQGYRTSDRVRDFDFSWPAAGDLKGLLAAFQRHVGAPGYSFHLDCLHDKIDDDATRGTFPRQLKAFPYCFLTHSLLLGWTAQGLLDAASKVDGPSLLGDLSKCLGAALENSKGTMGMYIHTALGLLIVWRLCDEHSCRPPGFPAYDPFELKAGTCPWNEEVDAALKAVQAFRMDSLVPLPATTASSSSRADPRRRDPVLGTPYRSVQSPLYTTFQTPATPSRADVSRGEPAPMRISDSILTERWTRATWDLYQVLKHEYYTLKADWAPWFLKESATLTPAQVVLLQEICVFNGLPYPDGLASALDYVRRGVVGPESFGTIARSRENERKREAWAGCRIPAVSPWPMPARSSVSSDVEFVSETRPVNLRARTSATEAASSARPSATTPSRWAKGPTWERRAQPPVFVDGDVEDRPTSPEPVADDSVDAEAEGDTGAGVGPLPPLQEDTPTPERLAQRESSVVGGRPSQVADAAMGSAKLGQDAGSFEENHHHTLQFLFPRYKQGNLEQRLGWLKDYYVSENDQDVLLWRQKLNALRHDLGEDCYSLLNGPHPVKSNVVAGLFSPSMLEASAGGRVLFVSGLLAGPTKDRPYRDWLPTAGGLLRWCIDANTLPVMAINLVKDMDPKGYPSTNAHLVYCCRKHCEEGLFKLMRQAADCPIREGTLLFIGRSDKSFISHVRDEKGRRSGLTVNEAKYGHLLGHNKTIAVNRALHEDSSTSTSSKGVLSKYLPAAFKLRNDEWCKTSWEAVDRAHRGAGTYWADEDPGMYKKLREAPASVDGVFDTLKELGQAYSQRKSGASSSSRREDTSPPSESRKRRLEDSWN</sequence>
<feature type="compositionally biased region" description="Basic and acidic residues" evidence="1">
    <location>
        <begin position="573"/>
        <end position="593"/>
    </location>
</feature>
<dbReference type="GO" id="GO:0003676">
    <property type="term" value="F:nucleic acid binding"/>
    <property type="evidence" value="ECO:0007669"/>
    <property type="project" value="InterPro"/>
</dbReference>
<dbReference type="PANTHER" id="PTHR37984">
    <property type="entry name" value="PROTEIN CBG26694"/>
    <property type="match status" value="1"/>
</dbReference>
<dbReference type="Pfam" id="PF17921">
    <property type="entry name" value="Integrase_H2C2"/>
    <property type="match status" value="1"/>
</dbReference>
<dbReference type="EMBL" id="JABANM010001715">
    <property type="protein sequence ID" value="KAF4753800.1"/>
    <property type="molecule type" value="Genomic_DNA"/>
</dbReference>
<proteinExistence type="predicted"/>
<dbReference type="PROSITE" id="PS50994">
    <property type="entry name" value="INTEGRASE"/>
    <property type="match status" value="1"/>
</dbReference>
<dbReference type="InterPro" id="IPR050951">
    <property type="entry name" value="Retrovirus_Pol_polyprotein"/>
</dbReference>
<comment type="caution">
    <text evidence="3">The sequence shown here is derived from an EMBL/GenBank/DDBJ whole genome shotgun (WGS) entry which is preliminary data.</text>
</comment>
<feature type="compositionally biased region" description="Low complexity" evidence="1">
    <location>
        <begin position="553"/>
        <end position="568"/>
    </location>
</feature>
<dbReference type="InterPro" id="IPR012337">
    <property type="entry name" value="RNaseH-like_sf"/>
</dbReference>
<feature type="compositionally biased region" description="Low complexity" evidence="1">
    <location>
        <begin position="734"/>
        <end position="745"/>
    </location>
</feature>
<dbReference type="InterPro" id="IPR041588">
    <property type="entry name" value="Integrase_H2C2"/>
</dbReference>
<feature type="region of interest" description="Disordered" evidence="1">
    <location>
        <begin position="1409"/>
        <end position="1522"/>
    </location>
</feature>
<evidence type="ECO:0000313" key="4">
    <source>
        <dbReference type="Proteomes" id="UP000574390"/>
    </source>
</evidence>
<dbReference type="FunFam" id="3.30.420.10:FF:000032">
    <property type="entry name" value="Retrovirus-related Pol polyprotein from transposon 297-like Protein"/>
    <property type="match status" value="1"/>
</dbReference>
<gene>
    <name evidence="3" type="ORF">FOZ62_014714</name>
</gene>
<organism evidence="3 4">
    <name type="scientific">Perkinsus olseni</name>
    <name type="common">Perkinsus atlanticus</name>
    <dbReference type="NCBI Taxonomy" id="32597"/>
    <lineage>
        <taxon>Eukaryota</taxon>
        <taxon>Sar</taxon>
        <taxon>Alveolata</taxon>
        <taxon>Perkinsozoa</taxon>
        <taxon>Perkinsea</taxon>
        <taxon>Perkinsida</taxon>
        <taxon>Perkinsidae</taxon>
        <taxon>Perkinsus</taxon>
    </lineage>
</organism>
<name>A0A7J6U9Z1_PEROL</name>
<feature type="compositionally biased region" description="Low complexity" evidence="1">
    <location>
        <begin position="1409"/>
        <end position="1429"/>
    </location>
</feature>
<dbReference type="FunFam" id="1.10.340.70:FF:000001">
    <property type="entry name" value="Retrovirus-related Pol polyprotein from transposon gypsy-like Protein"/>
    <property type="match status" value="1"/>
</dbReference>
<feature type="compositionally biased region" description="Low complexity" evidence="1">
    <location>
        <begin position="617"/>
        <end position="639"/>
    </location>
</feature>
<feature type="region of interest" description="Disordered" evidence="1">
    <location>
        <begin position="1828"/>
        <end position="1861"/>
    </location>
</feature>
<dbReference type="PANTHER" id="PTHR37984:SF5">
    <property type="entry name" value="PROTEIN NYNRIN-LIKE"/>
    <property type="match status" value="1"/>
</dbReference>
<protein>
    <recommendedName>
        <fullName evidence="2">Integrase catalytic domain-containing protein</fullName>
    </recommendedName>
</protein>
<dbReference type="InterPro" id="IPR001584">
    <property type="entry name" value="Integrase_cat-core"/>
</dbReference>
<feature type="compositionally biased region" description="Low complexity" evidence="1">
    <location>
        <begin position="1830"/>
        <end position="1839"/>
    </location>
</feature>
<evidence type="ECO:0000256" key="1">
    <source>
        <dbReference type="SAM" id="MobiDB-lite"/>
    </source>
</evidence>
<dbReference type="Gene3D" id="1.10.340.70">
    <property type="match status" value="1"/>
</dbReference>
<dbReference type="InterPro" id="IPR036397">
    <property type="entry name" value="RNaseH_sf"/>
</dbReference>
<accession>A0A7J6U9Z1</accession>
<dbReference type="Proteomes" id="UP000574390">
    <property type="component" value="Unassembled WGS sequence"/>
</dbReference>
<evidence type="ECO:0000313" key="3">
    <source>
        <dbReference type="EMBL" id="KAF4753800.1"/>
    </source>
</evidence>
<evidence type="ECO:0000259" key="2">
    <source>
        <dbReference type="PROSITE" id="PS50994"/>
    </source>
</evidence>